<evidence type="ECO:0000313" key="2">
    <source>
        <dbReference type="EMBL" id="KAG8041570.1"/>
    </source>
</evidence>
<evidence type="ECO:0000313" key="3">
    <source>
        <dbReference type="Proteomes" id="UP000729913"/>
    </source>
</evidence>
<sequence length="282" mass="32868">MINFVALIIVSIYAVDFASGCWSRPTAPLPPEFFLIDSETPVYLYGRYNNDRRSLRSMHEETHIKHMKFHKNNRDIKPNTLFLKTIVIVDYSMYQKLNIKVLDNVMACMFHTENQINKKYEFPQIKIIVTAIIIPTDKEVLSSFTPDSNTYLNTSPTLFEKMREFLSKLKTYETGMHYEFAIFISSAKSVYNEDINELRKVTSNGFPSCPKRSSPGTQSVIVVVDEIPDNDYSTVYGELLQIIEHVSIHWLCERNFIKYEEQFVADIQFQACTNENLKEDFM</sequence>
<dbReference type="Proteomes" id="UP000729913">
    <property type="component" value="Unassembled WGS sequence"/>
</dbReference>
<organism evidence="2 3">
    <name type="scientific">Cotesia typhae</name>
    <dbReference type="NCBI Taxonomy" id="2053667"/>
    <lineage>
        <taxon>Eukaryota</taxon>
        <taxon>Metazoa</taxon>
        <taxon>Ecdysozoa</taxon>
        <taxon>Arthropoda</taxon>
        <taxon>Hexapoda</taxon>
        <taxon>Insecta</taxon>
        <taxon>Pterygota</taxon>
        <taxon>Neoptera</taxon>
        <taxon>Endopterygota</taxon>
        <taxon>Hymenoptera</taxon>
        <taxon>Apocrita</taxon>
        <taxon>Ichneumonoidea</taxon>
        <taxon>Braconidae</taxon>
        <taxon>Microgastrinae</taxon>
        <taxon>Cotesia</taxon>
    </lineage>
</organism>
<evidence type="ECO:0008006" key="4">
    <source>
        <dbReference type="Google" id="ProtNLM"/>
    </source>
</evidence>
<reference evidence="2" key="2">
    <citation type="submission" date="2021-04" db="EMBL/GenBank/DDBJ databases">
        <title>Genome-wide patterns of bracovirus chromosomal integration into multiple host tissues during parasitism.</title>
        <authorList>
            <person name="Chebbi M.A.C."/>
        </authorList>
    </citation>
    <scope>NUCLEOTIDE SEQUENCE</scope>
    <source>
        <tissue evidence="2">Whole body</tissue>
    </source>
</reference>
<comment type="caution">
    <text evidence="2">The sequence shown here is derived from an EMBL/GenBank/DDBJ whole genome shotgun (WGS) entry which is preliminary data.</text>
</comment>
<evidence type="ECO:0000256" key="1">
    <source>
        <dbReference type="SAM" id="SignalP"/>
    </source>
</evidence>
<gene>
    <name evidence="2" type="ORF">G9C98_002863</name>
</gene>
<name>A0A8J5QT11_9HYME</name>
<keyword evidence="3" id="KW-1185">Reference proteome</keyword>
<dbReference type="EMBL" id="JAAOIC020000016">
    <property type="protein sequence ID" value="KAG8041570.1"/>
    <property type="molecule type" value="Genomic_DNA"/>
</dbReference>
<keyword evidence="1" id="KW-0732">Signal</keyword>
<feature type="signal peptide" evidence="1">
    <location>
        <begin position="1"/>
        <end position="23"/>
    </location>
</feature>
<dbReference type="AlphaFoldDB" id="A0A8J5QT11"/>
<dbReference type="OrthoDB" id="7663182at2759"/>
<accession>A0A8J5QT11</accession>
<proteinExistence type="predicted"/>
<protein>
    <recommendedName>
        <fullName evidence="4">VWFA domain-containing protein</fullName>
    </recommendedName>
</protein>
<reference evidence="2" key="1">
    <citation type="submission" date="2020-03" db="EMBL/GenBank/DDBJ databases">
        <authorList>
            <person name="Chebbi M.A."/>
            <person name="Drezen J.M."/>
        </authorList>
    </citation>
    <scope>NUCLEOTIDE SEQUENCE</scope>
    <source>
        <tissue evidence="2">Whole body</tissue>
    </source>
</reference>
<feature type="chain" id="PRO_5035261405" description="VWFA domain-containing protein" evidence="1">
    <location>
        <begin position="24"/>
        <end position="282"/>
    </location>
</feature>